<feature type="region of interest" description="Disordered" evidence="1">
    <location>
        <begin position="254"/>
        <end position="301"/>
    </location>
</feature>
<evidence type="ECO:0000256" key="1">
    <source>
        <dbReference type="SAM" id="MobiDB-lite"/>
    </source>
</evidence>
<proteinExistence type="predicted"/>
<organism evidence="4 5">
    <name type="scientific">Phomopsis amygdali</name>
    <name type="common">Fusicoccum amygdali</name>
    <dbReference type="NCBI Taxonomy" id="1214568"/>
    <lineage>
        <taxon>Eukaryota</taxon>
        <taxon>Fungi</taxon>
        <taxon>Dikarya</taxon>
        <taxon>Ascomycota</taxon>
        <taxon>Pezizomycotina</taxon>
        <taxon>Sordariomycetes</taxon>
        <taxon>Sordariomycetidae</taxon>
        <taxon>Diaporthales</taxon>
        <taxon>Diaporthaceae</taxon>
        <taxon>Diaporthe</taxon>
    </lineage>
</organism>
<keyword evidence="3" id="KW-0732">Signal</keyword>
<gene>
    <name evidence="4" type="ORF">N8I77_008840</name>
</gene>
<reference evidence="4" key="1">
    <citation type="submission" date="2023-06" db="EMBL/GenBank/DDBJ databases">
        <authorList>
            <person name="Noh H."/>
        </authorList>
    </citation>
    <scope>NUCLEOTIDE SEQUENCE</scope>
    <source>
        <strain evidence="4">DUCC20226</strain>
    </source>
</reference>
<evidence type="ECO:0000313" key="4">
    <source>
        <dbReference type="EMBL" id="KAK2602293.1"/>
    </source>
</evidence>
<keyword evidence="2" id="KW-0472">Membrane</keyword>
<name>A0AAD9S8K7_PHOAM</name>
<evidence type="ECO:0000256" key="2">
    <source>
        <dbReference type="SAM" id="Phobius"/>
    </source>
</evidence>
<keyword evidence="2" id="KW-1133">Transmembrane helix</keyword>
<dbReference type="AlphaFoldDB" id="A0AAD9S8K7"/>
<dbReference type="Proteomes" id="UP001265746">
    <property type="component" value="Unassembled WGS sequence"/>
</dbReference>
<evidence type="ECO:0000313" key="5">
    <source>
        <dbReference type="Proteomes" id="UP001265746"/>
    </source>
</evidence>
<evidence type="ECO:0000256" key="3">
    <source>
        <dbReference type="SAM" id="SignalP"/>
    </source>
</evidence>
<dbReference type="EMBL" id="JAUJFL010000005">
    <property type="protein sequence ID" value="KAK2602293.1"/>
    <property type="molecule type" value="Genomic_DNA"/>
</dbReference>
<accession>A0AAD9S8K7</accession>
<sequence>MQVKRAIVALTATSVVSAQRPTDTSICDYYTTALLKENTAANQLTVLTLLVNTVVIGNYTTPNVGVVVPGILAPGTFDGKDVNLLPYFDGSLASSNRGGSSGVAINNLDGGGAEPLKQNKPANSNTSNQYFLLTHLYAFFGSLLGCTTYGMPGFPAYDGFPSQYQVHKFMDLDHNEVSYFIQQVGLAAASFGVAKDDITAVAGSLDKLFNYKCLPPATAIKAQGPQLQSICTEETCPLADGAVCDQYEPAVEPMNATSTASPSAGGSNATATATGGAGTTSGSSATGGAGSTGASGTAGTTATSTPVQVAGASMGATINSLVGIVAIAFASLML</sequence>
<keyword evidence="2" id="KW-0812">Transmembrane</keyword>
<keyword evidence="5" id="KW-1185">Reference proteome</keyword>
<feature type="compositionally biased region" description="Gly residues" evidence="1">
    <location>
        <begin position="275"/>
        <end position="293"/>
    </location>
</feature>
<feature type="signal peptide" evidence="3">
    <location>
        <begin position="1"/>
        <end position="18"/>
    </location>
</feature>
<feature type="transmembrane region" description="Helical" evidence="2">
    <location>
        <begin position="309"/>
        <end position="332"/>
    </location>
</feature>
<feature type="compositionally biased region" description="Low complexity" evidence="1">
    <location>
        <begin position="256"/>
        <end position="274"/>
    </location>
</feature>
<comment type="caution">
    <text evidence="4">The sequence shown here is derived from an EMBL/GenBank/DDBJ whole genome shotgun (WGS) entry which is preliminary data.</text>
</comment>
<protein>
    <submittedName>
        <fullName evidence="4">Uncharacterized protein</fullName>
    </submittedName>
</protein>
<feature type="chain" id="PRO_5042241664" evidence="3">
    <location>
        <begin position="19"/>
        <end position="334"/>
    </location>
</feature>